<evidence type="ECO:0000259" key="7">
    <source>
        <dbReference type="Pfam" id="PF04734"/>
    </source>
</evidence>
<dbReference type="RefSeq" id="XP_004348881.2">
    <property type="nucleotide sequence ID" value="XM_004348831.2"/>
</dbReference>
<dbReference type="OrthoDB" id="191371at2759"/>
<keyword evidence="10" id="KW-1185">Reference proteome</keyword>
<feature type="binding site" evidence="4">
    <location>
        <position position="535"/>
    </location>
    <ligand>
        <name>Zn(2+)</name>
        <dbReference type="ChEBI" id="CHEBI:29105"/>
    </ligand>
</feature>
<dbReference type="Pfam" id="PF17048">
    <property type="entry name" value="Ceramidse_alk_C"/>
    <property type="match status" value="1"/>
</dbReference>
<dbReference type="GO" id="GO:0017040">
    <property type="term" value="F:N-acylsphingosine amidohydrolase activity"/>
    <property type="evidence" value="ECO:0007669"/>
    <property type="project" value="UniProtKB-UniRule"/>
</dbReference>
<evidence type="ECO:0000313" key="10">
    <source>
        <dbReference type="Proteomes" id="UP000008743"/>
    </source>
</evidence>
<dbReference type="EMBL" id="KE346362">
    <property type="protein sequence ID" value="KJE90898.1"/>
    <property type="molecule type" value="Genomic_DNA"/>
</dbReference>
<accession>A0A0D2WLQ9</accession>
<keyword evidence="4" id="KW-0862">Zinc</keyword>
<keyword evidence="2 5" id="KW-0378">Hydrolase</keyword>
<feature type="signal peptide" evidence="6">
    <location>
        <begin position="1"/>
        <end position="16"/>
    </location>
</feature>
<dbReference type="GO" id="GO:0046872">
    <property type="term" value="F:metal ion binding"/>
    <property type="evidence" value="ECO:0007669"/>
    <property type="project" value="UniProtKB-KW"/>
</dbReference>
<evidence type="ECO:0000256" key="4">
    <source>
        <dbReference type="PIRSR" id="PIRSR606823-2"/>
    </source>
</evidence>
<comment type="cofactor">
    <cofactor evidence="4">
        <name>Zn(2+)</name>
        <dbReference type="ChEBI" id="CHEBI:29105"/>
    </cofactor>
    <text evidence="4">Binds 1 zinc ion per subunit.</text>
</comment>
<evidence type="ECO:0000259" key="8">
    <source>
        <dbReference type="Pfam" id="PF17048"/>
    </source>
</evidence>
<keyword evidence="5" id="KW-0746">Sphingolipid metabolism</keyword>
<evidence type="ECO:0000313" key="9">
    <source>
        <dbReference type="EMBL" id="KJE90898.1"/>
    </source>
</evidence>
<keyword evidence="6" id="KW-0732">Signal</keyword>
<keyword evidence="5" id="KW-0443">Lipid metabolism</keyword>
<dbReference type="PhylomeDB" id="A0A0D2WLQ9"/>
<gene>
    <name evidence="9" type="ORF">CAOG_002131</name>
</gene>
<dbReference type="InterPro" id="IPR031329">
    <property type="entry name" value="NEUT/ALK_ceramidase_N"/>
</dbReference>
<evidence type="ECO:0000256" key="2">
    <source>
        <dbReference type="ARBA" id="ARBA00022801"/>
    </source>
</evidence>
<dbReference type="InterPro" id="IPR031331">
    <property type="entry name" value="NEUT/ALK_ceramidase_C"/>
</dbReference>
<dbReference type="Proteomes" id="UP000008743">
    <property type="component" value="Unassembled WGS sequence"/>
</dbReference>
<reference evidence="10" key="1">
    <citation type="submission" date="2011-02" db="EMBL/GenBank/DDBJ databases">
        <title>The Genome Sequence of Capsaspora owczarzaki ATCC 30864.</title>
        <authorList>
            <person name="Russ C."/>
            <person name="Cuomo C."/>
            <person name="Burger G."/>
            <person name="Gray M.W."/>
            <person name="Holland P.W.H."/>
            <person name="King N."/>
            <person name="Lang F.B.F."/>
            <person name="Roger A.J."/>
            <person name="Ruiz-Trillo I."/>
            <person name="Young S.K."/>
            <person name="Zeng Q."/>
            <person name="Gargeya S."/>
            <person name="Alvarado L."/>
            <person name="Berlin A."/>
            <person name="Chapman S.B."/>
            <person name="Chen Z."/>
            <person name="Freedman E."/>
            <person name="Gellesch M."/>
            <person name="Goldberg J."/>
            <person name="Griggs A."/>
            <person name="Gujja S."/>
            <person name="Heilman E."/>
            <person name="Heiman D."/>
            <person name="Howarth C."/>
            <person name="Mehta T."/>
            <person name="Neiman D."/>
            <person name="Pearson M."/>
            <person name="Roberts A."/>
            <person name="Saif S."/>
            <person name="Shea T."/>
            <person name="Shenoy N."/>
            <person name="Sisk P."/>
            <person name="Stolte C."/>
            <person name="Sykes S."/>
            <person name="White J."/>
            <person name="Yandava C."/>
            <person name="Haas B."/>
            <person name="Nusbaum C."/>
            <person name="Birren B."/>
        </authorList>
    </citation>
    <scope>NUCLEOTIDE SEQUENCE</scope>
    <source>
        <strain evidence="10">ATCC 30864</strain>
    </source>
</reference>
<evidence type="ECO:0000256" key="1">
    <source>
        <dbReference type="ARBA" id="ARBA00009835"/>
    </source>
</evidence>
<dbReference type="PANTHER" id="PTHR12670">
    <property type="entry name" value="CERAMIDASE"/>
    <property type="match status" value="1"/>
</dbReference>
<feature type="binding site" evidence="4">
    <location>
        <position position="147"/>
    </location>
    <ligand>
        <name>Zn(2+)</name>
        <dbReference type="ChEBI" id="CHEBI:29105"/>
    </ligand>
</feature>
<organism evidence="9 10">
    <name type="scientific">Capsaspora owczarzaki (strain ATCC 30864)</name>
    <dbReference type="NCBI Taxonomy" id="595528"/>
    <lineage>
        <taxon>Eukaryota</taxon>
        <taxon>Filasterea</taxon>
        <taxon>Capsaspora</taxon>
    </lineage>
</organism>
<dbReference type="InParanoid" id="A0A0D2WLQ9"/>
<dbReference type="GO" id="GO:0016020">
    <property type="term" value="C:membrane"/>
    <property type="evidence" value="ECO:0007669"/>
    <property type="project" value="GOC"/>
</dbReference>
<evidence type="ECO:0000256" key="3">
    <source>
        <dbReference type="PIRSR" id="PIRSR606823-1"/>
    </source>
</evidence>
<feature type="domain" description="Neutral/alkaline non-lysosomal ceramidase C-terminal" evidence="8">
    <location>
        <begin position="566"/>
        <end position="730"/>
    </location>
</feature>
<evidence type="ECO:0000256" key="5">
    <source>
        <dbReference type="RuleBase" id="RU366019"/>
    </source>
</evidence>
<sequence length="732" mass="78487">MMRLALLATLCSVIAAVAIVVAAAPASPVSPAAPSASASAFASASASAPDAATPQYLIGAGIYDITGPIVDVNFMGYAAPAQTGRGLHFRQYARTLIVQDPTTGKRVIYVSADACMATQIMRLQVSQKLAAVLPDYEEASLCISGIHTHSTPAGFFQYVLFQITSLGFVKETLDAYVDGIVASIVQAHGNLQPGNLFVNQGELVGANINRSPSAYLNNPAAERAKYQYDTDTNMVLLKAVDANNNDLAMFNWFAVHCTSMNNTNRLVSGDNKGHASYLFEKQMNGKATLPGKGKFVAAFAQTNSGDVSPNTAGAFCISGKDAGKPCDFYTSLCDGRSEPCVGFGPGKDMTDSTRIIAEKQLATAQALYANASTLVQGAIDYRHVYLDITNLTVNYNNRSGQTCPPAMGYAFAAGTTDGAGAFNFYQGENSSNPFWNVVSGFLSKPSSEQIACHAPKPILLNTGYLNKPYAWQASIVDLQILRVGQIFIVAIPSEFTTMAGRRLRDAVKQALIEEGAIDQNGVVLISGLSNTYSDYVTTFEEYQVQRYEGGSTAYGPLTHDGYLQEFTKIARAMARNQPLPPGPNPPDMDDSAQFSFLPPVIEDAVPLGKKFGDVVTEPAASYSVGASVQAVFWSGCPRNDLYTNESYLTVEQQQADGSFAVVLTDADWDTVLEWKRTFTESPESHATVVWNIAAGTAPGVYRIRHFGAHKNILELGKITRYSGTSRTFVVTA</sequence>
<dbReference type="GO" id="GO:0042759">
    <property type="term" value="P:long-chain fatty acid biosynthetic process"/>
    <property type="evidence" value="ECO:0007669"/>
    <property type="project" value="TreeGrafter"/>
</dbReference>
<dbReference type="Gene3D" id="2.60.40.2300">
    <property type="entry name" value="Neutral/alkaline non-lysosomal ceramidase, C-terminal domain"/>
    <property type="match status" value="1"/>
</dbReference>
<comment type="catalytic activity">
    <reaction evidence="5">
        <text>an N-acylsphing-4-enine + H2O = sphing-4-enine + a fatty acid</text>
        <dbReference type="Rhea" id="RHEA:20856"/>
        <dbReference type="ChEBI" id="CHEBI:15377"/>
        <dbReference type="ChEBI" id="CHEBI:28868"/>
        <dbReference type="ChEBI" id="CHEBI:52639"/>
        <dbReference type="ChEBI" id="CHEBI:57756"/>
        <dbReference type="EC" id="3.5.1.23"/>
    </reaction>
</comment>
<comment type="similarity">
    <text evidence="1 5">Belongs to the neutral ceramidase family.</text>
</comment>
<feature type="binding site" evidence="4">
    <location>
        <position position="494"/>
    </location>
    <ligand>
        <name>Zn(2+)</name>
        <dbReference type="ChEBI" id="CHEBI:29105"/>
    </ligand>
</feature>
<name>A0A0D2WLQ9_CAPO3</name>
<dbReference type="eggNOG" id="KOG2232">
    <property type="taxonomic scope" value="Eukaryota"/>
</dbReference>
<dbReference type="STRING" id="595528.A0A0D2WLQ9"/>
<dbReference type="AlphaFoldDB" id="A0A0D2WLQ9"/>
<feature type="domain" description="Neutral/alkaline non-lysosomal ceramidase N-terminal" evidence="7">
    <location>
        <begin position="56"/>
        <end position="564"/>
    </location>
</feature>
<evidence type="ECO:0000256" key="6">
    <source>
        <dbReference type="SAM" id="SignalP"/>
    </source>
</evidence>
<dbReference type="InterPro" id="IPR038445">
    <property type="entry name" value="NCDase_C_sf"/>
</dbReference>
<dbReference type="GO" id="GO:0005576">
    <property type="term" value="C:extracellular region"/>
    <property type="evidence" value="ECO:0007669"/>
    <property type="project" value="TreeGrafter"/>
</dbReference>
<feature type="active site" description="Nucleophile" evidence="3">
    <location>
        <position position="308"/>
    </location>
</feature>
<proteinExistence type="inferred from homology"/>
<dbReference type="PANTHER" id="PTHR12670:SF1">
    <property type="entry name" value="NEUTRAL CERAMIDASE"/>
    <property type="match status" value="1"/>
</dbReference>
<feature type="chain" id="PRO_5002254565" description="Neutral ceramidase" evidence="6">
    <location>
        <begin position="17"/>
        <end position="732"/>
    </location>
</feature>
<dbReference type="GO" id="GO:0046514">
    <property type="term" value="P:ceramide catabolic process"/>
    <property type="evidence" value="ECO:0007669"/>
    <property type="project" value="InterPro"/>
</dbReference>
<protein>
    <recommendedName>
        <fullName evidence="5">Neutral ceramidase</fullName>
        <ecNumber evidence="5">3.5.1.23</ecNumber>
    </recommendedName>
</protein>
<dbReference type="GO" id="GO:0046512">
    <property type="term" value="P:sphingosine biosynthetic process"/>
    <property type="evidence" value="ECO:0007669"/>
    <property type="project" value="TreeGrafter"/>
</dbReference>
<dbReference type="InterPro" id="IPR006823">
    <property type="entry name" value="Ceramidase_alk"/>
</dbReference>
<dbReference type="Pfam" id="PF04734">
    <property type="entry name" value="Ceramidase_alk"/>
    <property type="match status" value="1"/>
</dbReference>
<keyword evidence="4" id="KW-0479">Metal-binding</keyword>
<dbReference type="EC" id="3.5.1.23" evidence="5"/>
<feature type="binding site" evidence="4">
    <location>
        <position position="256"/>
    </location>
    <ligand>
        <name>Zn(2+)</name>
        <dbReference type="ChEBI" id="CHEBI:29105"/>
    </ligand>
</feature>